<comment type="caution">
    <text evidence="4">The sequence shown here is derived from an EMBL/GenBank/DDBJ whole genome shotgun (WGS) entry which is preliminary data.</text>
</comment>
<dbReference type="SUPFAM" id="SSF53474">
    <property type="entry name" value="alpha/beta-Hydrolases"/>
    <property type="match status" value="1"/>
</dbReference>
<keyword evidence="5" id="KW-1185">Reference proteome</keyword>
<dbReference type="Pfam" id="PF00326">
    <property type="entry name" value="Peptidase_S9"/>
    <property type="match status" value="1"/>
</dbReference>
<dbReference type="EMBL" id="SMFZ01000001">
    <property type="protein sequence ID" value="TCK26379.1"/>
    <property type="molecule type" value="Genomic_DNA"/>
</dbReference>
<dbReference type="Gene3D" id="3.40.50.1820">
    <property type="entry name" value="alpha/beta hydrolase"/>
    <property type="match status" value="1"/>
</dbReference>
<dbReference type="Proteomes" id="UP000295560">
    <property type="component" value="Unassembled WGS sequence"/>
</dbReference>
<dbReference type="InterPro" id="IPR011042">
    <property type="entry name" value="6-blade_b-propeller_TolB-like"/>
</dbReference>
<evidence type="ECO:0000259" key="3">
    <source>
        <dbReference type="Pfam" id="PF00326"/>
    </source>
</evidence>
<evidence type="ECO:0000256" key="1">
    <source>
        <dbReference type="ARBA" id="ARBA00022801"/>
    </source>
</evidence>
<evidence type="ECO:0000256" key="2">
    <source>
        <dbReference type="ARBA" id="ARBA00022825"/>
    </source>
</evidence>
<dbReference type="PANTHER" id="PTHR42776">
    <property type="entry name" value="SERINE PEPTIDASE S9 FAMILY MEMBER"/>
    <property type="match status" value="1"/>
</dbReference>
<proteinExistence type="predicted"/>
<keyword evidence="1" id="KW-0378">Hydrolase</keyword>
<dbReference type="GO" id="GO:0004177">
    <property type="term" value="F:aminopeptidase activity"/>
    <property type="evidence" value="ECO:0007669"/>
    <property type="project" value="UniProtKB-KW"/>
</dbReference>
<sequence>MRPEDIGRLVTLGDAAVSPDGRWIAFTVRRVDLDANRYRSSVWLAAADGGSAPYQFTSGTDDDRTPVWSPDGRRLAVVSGTGTLRLLPVGIPGEPVALCERPEDVTEPVWSPDGSAIAFVSRERTARYGAPDEHARGPRRIDRLFSRMDGAGWIVDRPASVFVVPVDGSAPPRIVAGGPHEHASPAWSPDSVTLAVVTNREPDADLLRYASLYLVDVAGGGDPRRLTGSDRSYRAPSFSPDGTRIAALAADNRVVPAGAVPVIVDARTSAETVLADAPDRTCAPYRATRSPIWDDGTLWYSVEDHGGVHVQRSGHGCVLGGTRVVSALDGAGPTTAFLSSTPARCAELHVLDPGGSERRLTHLTDAFHGDVPGPDPVHMAVPSPAGDGDVDTWVLLPSDGEGPLPVLLSIHGGPMTQYPTAWFDEFRLWAGAGYAVVWCNPHGSTGHTRAWTRAIRAPEADVDPGTGWGGIDADDVLAALDAALSRFERLDRDRVGLIGGSYGGFLTCWLVAHTDRFAAACSERAVTNFESEDWSSDIAGWLRWELGLDTGTATAAFRRMSPLTYVDEIRTPMLLLHAENDLRCPVEQADALFAALRSRRRPVEYWRFPEEGHEMSRAGSPLHRVQRARIVLDFFARHLGGDPPG</sequence>
<keyword evidence="4" id="KW-0645">Protease</keyword>
<protein>
    <submittedName>
        <fullName evidence="4">Dipeptidyl aminopeptidase/acylaminoacyl peptidase</fullName>
    </submittedName>
</protein>
<dbReference type="GO" id="GO:0004252">
    <property type="term" value="F:serine-type endopeptidase activity"/>
    <property type="evidence" value="ECO:0007669"/>
    <property type="project" value="TreeGrafter"/>
</dbReference>
<feature type="domain" description="Peptidase S9 prolyl oligopeptidase catalytic" evidence="3">
    <location>
        <begin position="425"/>
        <end position="641"/>
    </location>
</feature>
<accession>A0A4R1I1Q0</accession>
<evidence type="ECO:0000313" key="4">
    <source>
        <dbReference type="EMBL" id="TCK26379.1"/>
    </source>
</evidence>
<reference evidence="4 5" key="1">
    <citation type="submission" date="2019-03" db="EMBL/GenBank/DDBJ databases">
        <title>Sequencing the genomes of 1000 actinobacteria strains.</title>
        <authorList>
            <person name="Klenk H.-P."/>
        </authorList>
    </citation>
    <scope>NUCLEOTIDE SEQUENCE [LARGE SCALE GENOMIC DNA]</scope>
    <source>
        <strain evidence="4 5">DSM 44969</strain>
    </source>
</reference>
<name>A0A4R1I1Q0_PSEEN</name>
<dbReference type="Gene3D" id="2.120.10.30">
    <property type="entry name" value="TolB, C-terminal domain"/>
    <property type="match status" value="2"/>
</dbReference>
<dbReference type="RefSeq" id="WP_165922244.1">
    <property type="nucleotide sequence ID" value="NZ_SMFZ01000001.1"/>
</dbReference>
<keyword evidence="4" id="KW-0031">Aminopeptidase</keyword>
<gene>
    <name evidence="4" type="ORF">EV378_2213</name>
</gene>
<evidence type="ECO:0000313" key="5">
    <source>
        <dbReference type="Proteomes" id="UP000295560"/>
    </source>
</evidence>
<dbReference type="AlphaFoldDB" id="A0A4R1I1Q0"/>
<dbReference type="InterPro" id="IPR011659">
    <property type="entry name" value="WD40"/>
</dbReference>
<dbReference type="InterPro" id="IPR029058">
    <property type="entry name" value="AB_hydrolase_fold"/>
</dbReference>
<dbReference type="PANTHER" id="PTHR42776:SF27">
    <property type="entry name" value="DIPEPTIDYL PEPTIDASE FAMILY MEMBER 6"/>
    <property type="match status" value="1"/>
</dbReference>
<dbReference type="GO" id="GO:0006508">
    <property type="term" value="P:proteolysis"/>
    <property type="evidence" value="ECO:0007669"/>
    <property type="project" value="InterPro"/>
</dbReference>
<keyword evidence="2" id="KW-0720">Serine protease</keyword>
<dbReference type="Pfam" id="PF07676">
    <property type="entry name" value="PD40"/>
    <property type="match status" value="5"/>
</dbReference>
<dbReference type="SUPFAM" id="SSF82171">
    <property type="entry name" value="DPP6 N-terminal domain-like"/>
    <property type="match status" value="1"/>
</dbReference>
<organism evidence="4 5">
    <name type="scientific">Pseudonocardia endophytica</name>
    <dbReference type="NCBI Taxonomy" id="401976"/>
    <lineage>
        <taxon>Bacteria</taxon>
        <taxon>Bacillati</taxon>
        <taxon>Actinomycetota</taxon>
        <taxon>Actinomycetes</taxon>
        <taxon>Pseudonocardiales</taxon>
        <taxon>Pseudonocardiaceae</taxon>
        <taxon>Pseudonocardia</taxon>
    </lineage>
</organism>
<dbReference type="InterPro" id="IPR001375">
    <property type="entry name" value="Peptidase_S9_cat"/>
</dbReference>